<comment type="caution">
    <text evidence="1">The sequence shown here is derived from an EMBL/GenBank/DDBJ whole genome shotgun (WGS) entry which is preliminary data.</text>
</comment>
<dbReference type="Gene3D" id="3.30.710.10">
    <property type="entry name" value="Potassium Channel Kv1.1, Chain A"/>
    <property type="match status" value="1"/>
</dbReference>
<keyword evidence="2" id="KW-1185">Reference proteome</keyword>
<dbReference type="InterPro" id="IPR011333">
    <property type="entry name" value="SKP1/BTB/POZ_sf"/>
</dbReference>
<evidence type="ECO:0000313" key="2">
    <source>
        <dbReference type="Proteomes" id="UP000469558"/>
    </source>
</evidence>
<organism evidence="1 2">
    <name type="scientific">Lachnellula suecica</name>
    <dbReference type="NCBI Taxonomy" id="602035"/>
    <lineage>
        <taxon>Eukaryota</taxon>
        <taxon>Fungi</taxon>
        <taxon>Dikarya</taxon>
        <taxon>Ascomycota</taxon>
        <taxon>Pezizomycotina</taxon>
        <taxon>Leotiomycetes</taxon>
        <taxon>Helotiales</taxon>
        <taxon>Lachnaceae</taxon>
        <taxon>Lachnellula</taxon>
    </lineage>
</organism>
<evidence type="ECO:0000313" key="1">
    <source>
        <dbReference type="EMBL" id="TVY78167.1"/>
    </source>
</evidence>
<name>A0A8T9C7N1_9HELO</name>
<protein>
    <recommendedName>
        <fullName evidence="3">BTB domain-containing protein</fullName>
    </recommendedName>
</protein>
<dbReference type="EMBL" id="QGMK01000830">
    <property type="protein sequence ID" value="TVY78167.1"/>
    <property type="molecule type" value="Genomic_DNA"/>
</dbReference>
<dbReference type="OrthoDB" id="2129688at2759"/>
<proteinExistence type="predicted"/>
<reference evidence="1 2" key="1">
    <citation type="submission" date="2018-05" db="EMBL/GenBank/DDBJ databases">
        <title>Genome sequencing and assembly of the regulated plant pathogen Lachnellula willkommii and related sister species for the development of diagnostic species identification markers.</title>
        <authorList>
            <person name="Giroux E."/>
            <person name="Bilodeau G."/>
        </authorList>
    </citation>
    <scope>NUCLEOTIDE SEQUENCE [LARGE SCALE GENOMIC DNA]</scope>
    <source>
        <strain evidence="1 2">CBS 268.59</strain>
    </source>
</reference>
<evidence type="ECO:0008006" key="3">
    <source>
        <dbReference type="Google" id="ProtNLM"/>
    </source>
</evidence>
<dbReference type="Proteomes" id="UP000469558">
    <property type="component" value="Unassembled WGS sequence"/>
</dbReference>
<accession>A0A8T9C7N1</accession>
<sequence>MAWYQLPPAPPPIIFTSAQSPANVRLRVFYQDFHVHADVLKKQSAFFRAFLNSPDKAVSGTSANKEFEYDWRTQVDLDGTWSLVCVTKLEVHDEDTSFWGDEDAEIIAFYIVLRAMYGMPLRIRSIPKLEHIIKLADYYRSLPSLSRALSNSLERGTCPRLLDGIIDTCTELLGLAIKVRCAVLYRECLILAMSPMPKMHPITRQRNETRGTEEVRSIVDIEDKKALRKWVLFISLLDPVQTVARNNNTPNRPAPTTAAAHGASVPTWAPMVPLPGGLWASAPAPTPTSARVPAMVNCPGDTADLLKKYNRFSNCKGEGMDILRQVSKNNLTLVPEKAYLLKDHWLYLEVKGEELPWDIKQTDW</sequence>
<dbReference type="AlphaFoldDB" id="A0A8T9C7N1"/>
<gene>
    <name evidence="1" type="ORF">LSUE1_G004188</name>
</gene>